<dbReference type="AlphaFoldDB" id="H3ZAE4"/>
<keyword evidence="3" id="KW-1185">Reference proteome</keyword>
<reference evidence="2 3" key="1">
    <citation type="journal article" date="2012" name="J. Bacteriol.">
        <title>Genome Sequence of Extracellular-Protease-Producing Alishewanella jeotgali Isolated from Traditional Korean Fermented Seafood.</title>
        <authorList>
            <person name="Jung J."/>
            <person name="Chun J."/>
            <person name="Park W."/>
        </authorList>
    </citation>
    <scope>NUCLEOTIDE SEQUENCE [LARGE SCALE GENOMIC DNA]</scope>
    <source>
        <strain evidence="2 3">KCTC 22429</strain>
    </source>
</reference>
<feature type="chain" id="PRO_5003591186" evidence="1">
    <location>
        <begin position="24"/>
        <end position="127"/>
    </location>
</feature>
<proteinExistence type="predicted"/>
<dbReference type="PATRIC" id="fig|1129374.4.peg.284"/>
<name>H3ZAE4_9ALTE</name>
<dbReference type="STRING" id="1129374.AJE_01414"/>
<dbReference type="eggNOG" id="ENOG5031PVK">
    <property type="taxonomic scope" value="Bacteria"/>
</dbReference>
<gene>
    <name evidence="2" type="ORF">AJE_01414</name>
</gene>
<dbReference type="Proteomes" id="UP000012046">
    <property type="component" value="Unassembled WGS sequence"/>
</dbReference>
<dbReference type="RefSeq" id="WP_008949334.1">
    <property type="nucleotide sequence ID" value="NZ_AHTH01000004.1"/>
</dbReference>
<keyword evidence="1" id="KW-0732">Signal</keyword>
<accession>H3ZAE4</accession>
<evidence type="ECO:0000313" key="3">
    <source>
        <dbReference type="Proteomes" id="UP000012046"/>
    </source>
</evidence>
<protein>
    <submittedName>
        <fullName evidence="2">Uncharacterized protein</fullName>
    </submittedName>
</protein>
<comment type="caution">
    <text evidence="2">The sequence shown here is derived from an EMBL/GenBank/DDBJ whole genome shotgun (WGS) entry which is preliminary data.</text>
</comment>
<feature type="signal peptide" evidence="1">
    <location>
        <begin position="1"/>
        <end position="23"/>
    </location>
</feature>
<organism evidence="2 3">
    <name type="scientific">Alishewanella jeotgali KCTC 22429</name>
    <dbReference type="NCBI Taxonomy" id="1129374"/>
    <lineage>
        <taxon>Bacteria</taxon>
        <taxon>Pseudomonadati</taxon>
        <taxon>Pseudomonadota</taxon>
        <taxon>Gammaproteobacteria</taxon>
        <taxon>Alteromonadales</taxon>
        <taxon>Alteromonadaceae</taxon>
        <taxon>Alishewanella</taxon>
    </lineage>
</organism>
<evidence type="ECO:0000256" key="1">
    <source>
        <dbReference type="SAM" id="SignalP"/>
    </source>
</evidence>
<dbReference type="EMBL" id="AHTH01000004">
    <property type="protein sequence ID" value="EHR42498.1"/>
    <property type="molecule type" value="Genomic_DNA"/>
</dbReference>
<evidence type="ECO:0000313" key="2">
    <source>
        <dbReference type="EMBL" id="EHR42498.1"/>
    </source>
</evidence>
<sequence>MRTTLTKVSQLSLLAAALWAASAAAHHGWNWTEQQQTEMSGEITEIYIGPPHPRLMINTPDGAWQVDLGNPRQTRDAGFVEGEAAVGDTVLVRGHRSAKTDERIIKAVRATINGKVYTFYPQLLRED</sequence>